<organism evidence="2 3">
    <name type="scientific">Giesbergeria anulus</name>
    <dbReference type="NCBI Taxonomy" id="180197"/>
    <lineage>
        <taxon>Bacteria</taxon>
        <taxon>Pseudomonadati</taxon>
        <taxon>Pseudomonadota</taxon>
        <taxon>Betaproteobacteria</taxon>
        <taxon>Burkholderiales</taxon>
        <taxon>Comamonadaceae</taxon>
        <taxon>Giesbergeria</taxon>
    </lineage>
</organism>
<feature type="chain" id="PRO_5011565644" evidence="1">
    <location>
        <begin position="25"/>
        <end position="387"/>
    </location>
</feature>
<protein>
    <submittedName>
        <fullName evidence="2">ABC-type uncharacterized transport system, substrate-binding protein</fullName>
    </submittedName>
</protein>
<reference evidence="2 3" key="1">
    <citation type="submission" date="2016-10" db="EMBL/GenBank/DDBJ databases">
        <authorList>
            <person name="de Groot N.N."/>
        </authorList>
    </citation>
    <scope>NUCLEOTIDE SEQUENCE [LARGE SCALE GENOMIC DNA]</scope>
    <source>
        <strain evidence="2 3">ATCC 35958</strain>
    </source>
</reference>
<name>A0A1H9ESZ2_9BURK</name>
<dbReference type="RefSeq" id="WP_091451853.1">
    <property type="nucleotide sequence ID" value="NZ_FOGD01000001.1"/>
</dbReference>
<dbReference type="Pfam" id="PF04392">
    <property type="entry name" value="ABC_sub_bind"/>
    <property type="match status" value="1"/>
</dbReference>
<dbReference type="OrthoDB" id="1680494at2"/>
<keyword evidence="1" id="KW-0732">Signal</keyword>
<dbReference type="InterPro" id="IPR007487">
    <property type="entry name" value="ABC_transpt-TYRBP-like"/>
</dbReference>
<dbReference type="AlphaFoldDB" id="A0A1H9ESZ2"/>
<gene>
    <name evidence="2" type="ORF">SAMN02982919_00369</name>
</gene>
<evidence type="ECO:0000256" key="1">
    <source>
        <dbReference type="SAM" id="SignalP"/>
    </source>
</evidence>
<sequence length="387" mass="42932">MKRFLHGMLWMLALCVAGPAPVLAADAPKTVTFSTLPKAKPGGKWKIAYYEGGQYPDYEVILKATVRGMVALGWIQPLDIPEHNNSTPGGFWAYLVKNAKSRYVEFIPDGYYSAGNFDRDLRPKVKAELIGRLASKRDIDLVIAMGTWAGQDLATDQHQVPVVVASTSDPIGSHIVTSAQDSGRDHVHAKVEPDRYARQIELFHDIIGFHKLGLVYEDSPEGRTFAAVDAIERTAKARKFEVVRCLAPFNDVPQQEAEAKVVACYEKLSKEVDAVYLTVHRGLNSQSLPKVVKPLMRYQRPSFSMLGEGEVKRGVLMSVAQGNYTYVGHFHAETIARIFNGAKPRQLSQIWLAPAKIALNLKVAEAISYDPPVDILLACDEIFQKIE</sequence>
<evidence type="ECO:0000313" key="3">
    <source>
        <dbReference type="Proteomes" id="UP000199766"/>
    </source>
</evidence>
<evidence type="ECO:0000313" key="2">
    <source>
        <dbReference type="EMBL" id="SEQ28850.1"/>
    </source>
</evidence>
<accession>A0A1H9ESZ2</accession>
<dbReference type="STRING" id="180197.SAMN02982919_00369"/>
<proteinExistence type="predicted"/>
<dbReference type="Proteomes" id="UP000199766">
    <property type="component" value="Unassembled WGS sequence"/>
</dbReference>
<keyword evidence="3" id="KW-1185">Reference proteome</keyword>
<feature type="signal peptide" evidence="1">
    <location>
        <begin position="1"/>
        <end position="24"/>
    </location>
</feature>
<dbReference type="EMBL" id="FOGD01000001">
    <property type="protein sequence ID" value="SEQ28850.1"/>
    <property type="molecule type" value="Genomic_DNA"/>
</dbReference>
<dbReference type="Gene3D" id="3.40.50.2300">
    <property type="match status" value="2"/>
</dbReference>
<dbReference type="PANTHER" id="PTHR35271:SF1">
    <property type="entry name" value="ABC TRANSPORTER, SUBSTRATE-BINDING LIPOPROTEIN"/>
    <property type="match status" value="1"/>
</dbReference>
<dbReference type="PANTHER" id="PTHR35271">
    <property type="entry name" value="ABC TRANSPORTER, SUBSTRATE-BINDING LIPOPROTEIN-RELATED"/>
    <property type="match status" value="1"/>
</dbReference>